<comment type="caution">
    <text evidence="2">The sequence shown here is derived from an EMBL/GenBank/DDBJ whole genome shotgun (WGS) entry which is preliminary data.</text>
</comment>
<keyword evidence="3" id="KW-1185">Reference proteome</keyword>
<dbReference type="AlphaFoldDB" id="A0A834WGE0"/>
<evidence type="ECO:0000313" key="3">
    <source>
        <dbReference type="Proteomes" id="UP000634136"/>
    </source>
</evidence>
<gene>
    <name evidence="2" type="ORF">G2W53_027835</name>
</gene>
<evidence type="ECO:0000313" key="2">
    <source>
        <dbReference type="EMBL" id="KAF7822380.1"/>
    </source>
</evidence>
<organism evidence="2 3">
    <name type="scientific">Senna tora</name>
    <dbReference type="NCBI Taxonomy" id="362788"/>
    <lineage>
        <taxon>Eukaryota</taxon>
        <taxon>Viridiplantae</taxon>
        <taxon>Streptophyta</taxon>
        <taxon>Embryophyta</taxon>
        <taxon>Tracheophyta</taxon>
        <taxon>Spermatophyta</taxon>
        <taxon>Magnoliopsida</taxon>
        <taxon>eudicotyledons</taxon>
        <taxon>Gunneridae</taxon>
        <taxon>Pentapetalae</taxon>
        <taxon>rosids</taxon>
        <taxon>fabids</taxon>
        <taxon>Fabales</taxon>
        <taxon>Fabaceae</taxon>
        <taxon>Caesalpinioideae</taxon>
        <taxon>Cassia clade</taxon>
        <taxon>Senna</taxon>
    </lineage>
</organism>
<feature type="region of interest" description="Disordered" evidence="1">
    <location>
        <begin position="1"/>
        <end position="27"/>
    </location>
</feature>
<reference evidence="2" key="1">
    <citation type="submission" date="2020-09" db="EMBL/GenBank/DDBJ databases">
        <title>Genome-Enabled Discovery of Anthraquinone Biosynthesis in Senna tora.</title>
        <authorList>
            <person name="Kang S.-H."/>
            <person name="Pandey R.P."/>
            <person name="Lee C.-M."/>
            <person name="Sim J.-S."/>
            <person name="Jeong J.-T."/>
            <person name="Choi B.-S."/>
            <person name="Jung M."/>
            <person name="Ginzburg D."/>
            <person name="Zhao K."/>
            <person name="Won S.Y."/>
            <person name="Oh T.-J."/>
            <person name="Yu Y."/>
            <person name="Kim N.-H."/>
            <person name="Lee O.R."/>
            <person name="Lee T.-H."/>
            <person name="Bashyal P."/>
            <person name="Kim T.-S."/>
            <person name="Lee W.-H."/>
            <person name="Kawkins C."/>
            <person name="Kim C.-K."/>
            <person name="Kim J.S."/>
            <person name="Ahn B.O."/>
            <person name="Rhee S.Y."/>
            <person name="Sohng J.K."/>
        </authorList>
    </citation>
    <scope>NUCLEOTIDE SEQUENCE</scope>
    <source>
        <tissue evidence="2">Leaf</tissue>
    </source>
</reference>
<proteinExistence type="predicted"/>
<accession>A0A834WGE0</accession>
<dbReference type="EMBL" id="JAAIUW010000008">
    <property type="protein sequence ID" value="KAF7822380.1"/>
    <property type="molecule type" value="Genomic_DNA"/>
</dbReference>
<dbReference type="Proteomes" id="UP000634136">
    <property type="component" value="Unassembled WGS sequence"/>
</dbReference>
<sequence length="27" mass="3153">MVLEYVKPKSSFEPSNKASMKKKQVHM</sequence>
<name>A0A834WGE0_9FABA</name>
<evidence type="ECO:0000256" key="1">
    <source>
        <dbReference type="SAM" id="MobiDB-lite"/>
    </source>
</evidence>
<protein>
    <submittedName>
        <fullName evidence="2">Uncharacterized protein</fullName>
    </submittedName>
</protein>